<sequence length="135" mass="15187">MHDTTLTLIEQYYAAFNAADFAGMLALLTDDVRHDINEGETQVGLEAFRAFLAKMDAHYREQARELVIMSTPDGARASAEFVIHGEYLRTDPGLPEARGQRYVLPVGAFFEVRDGRIARVTNYYNLADWSRQVGA</sequence>
<dbReference type="InterPro" id="IPR037401">
    <property type="entry name" value="SnoaL-like"/>
</dbReference>
<dbReference type="Proteomes" id="UP000600547">
    <property type="component" value="Unassembled WGS sequence"/>
</dbReference>
<evidence type="ECO:0000259" key="1">
    <source>
        <dbReference type="Pfam" id="PF12680"/>
    </source>
</evidence>
<evidence type="ECO:0000313" key="3">
    <source>
        <dbReference type="Proteomes" id="UP000600547"/>
    </source>
</evidence>
<comment type="caution">
    <text evidence="2">The sequence shown here is derived from an EMBL/GenBank/DDBJ whole genome shotgun (WGS) entry which is preliminary data.</text>
</comment>
<dbReference type="SUPFAM" id="SSF54427">
    <property type="entry name" value="NTF2-like"/>
    <property type="match status" value="1"/>
</dbReference>
<dbReference type="AlphaFoldDB" id="A0A8H9GR81"/>
<evidence type="ECO:0000313" key="2">
    <source>
        <dbReference type="EMBL" id="GGM48665.1"/>
    </source>
</evidence>
<dbReference type="Pfam" id="PF12680">
    <property type="entry name" value="SnoaL_2"/>
    <property type="match status" value="1"/>
</dbReference>
<name>A0A8H9GR81_9DEIO</name>
<protein>
    <recommendedName>
        <fullName evidence="1">SnoaL-like domain-containing protein</fullName>
    </recommendedName>
</protein>
<proteinExistence type="predicted"/>
<feature type="domain" description="SnoaL-like" evidence="1">
    <location>
        <begin position="9"/>
        <end position="120"/>
    </location>
</feature>
<dbReference type="EMBL" id="BMQG01000008">
    <property type="protein sequence ID" value="GGM48665.1"/>
    <property type="molecule type" value="Genomic_DNA"/>
</dbReference>
<dbReference type="InterPro" id="IPR011721">
    <property type="entry name" value="CHP02096"/>
</dbReference>
<dbReference type="Gene3D" id="3.10.450.50">
    <property type="match status" value="1"/>
</dbReference>
<keyword evidence="3" id="KW-1185">Reference proteome</keyword>
<accession>A0A8H9GR81</accession>
<gene>
    <name evidence="2" type="ORF">GCM10008956_26050</name>
</gene>
<dbReference type="RefSeq" id="WP_110828023.1">
    <property type="nucleotide sequence ID" value="NZ_BMQG01000008.1"/>
</dbReference>
<dbReference type="InterPro" id="IPR032710">
    <property type="entry name" value="NTF2-like_dom_sf"/>
</dbReference>
<dbReference type="NCBIfam" id="TIGR02096">
    <property type="entry name" value="ketosteroid isomerase-related protein"/>
    <property type="match status" value="1"/>
</dbReference>
<reference evidence="3" key="1">
    <citation type="journal article" date="2019" name="Int. J. Syst. Evol. Microbiol.">
        <title>The Global Catalogue of Microorganisms (GCM) 10K type strain sequencing project: providing services to taxonomists for standard genome sequencing and annotation.</title>
        <authorList>
            <consortium name="The Broad Institute Genomics Platform"/>
            <consortium name="The Broad Institute Genome Sequencing Center for Infectious Disease"/>
            <person name="Wu L."/>
            <person name="Ma J."/>
        </authorList>
    </citation>
    <scope>NUCLEOTIDE SEQUENCE [LARGE SCALE GENOMIC DNA]</scope>
    <source>
        <strain evidence="3">JCM 31047</strain>
    </source>
</reference>
<organism evidence="2 3">
    <name type="scientific">Deinococcus arenae</name>
    <dbReference type="NCBI Taxonomy" id="1452751"/>
    <lineage>
        <taxon>Bacteria</taxon>
        <taxon>Thermotogati</taxon>
        <taxon>Deinococcota</taxon>
        <taxon>Deinococci</taxon>
        <taxon>Deinococcales</taxon>
        <taxon>Deinococcaceae</taxon>
        <taxon>Deinococcus</taxon>
    </lineage>
</organism>